<dbReference type="SUPFAM" id="SSF51905">
    <property type="entry name" value="FAD/NAD(P)-binding domain"/>
    <property type="match status" value="1"/>
</dbReference>
<reference evidence="1" key="1">
    <citation type="journal article" date="2007" name="Science">
        <title>Draft genome of the filarial nematode parasite Brugia malayi.</title>
        <authorList>
            <person name="Ghedin E."/>
            <person name="Wang S."/>
            <person name="Spiro D."/>
            <person name="Caler E."/>
            <person name="Zhao Q."/>
            <person name="Crabtree J."/>
            <person name="Allen J.E."/>
            <person name="Delcher A.L."/>
            <person name="Guiliano D.B."/>
            <person name="Miranda-Saavedra D."/>
            <person name="Angiuoli S.V."/>
            <person name="Creasy T."/>
            <person name="Amedeo P."/>
            <person name="Haas B."/>
            <person name="El-Sayed N.M."/>
            <person name="Wortman J.R."/>
            <person name="Feldblyum T."/>
            <person name="Tallon L."/>
            <person name="Schatz M."/>
            <person name="Shumway M."/>
            <person name="Koo H."/>
            <person name="Salzberg S.L."/>
            <person name="Schobel S."/>
            <person name="Pertea M."/>
            <person name="Pop M."/>
            <person name="White O."/>
            <person name="Barton G.J."/>
            <person name="Carlow C.K."/>
            <person name="Crawford M.J."/>
            <person name="Daub J."/>
            <person name="Dimmic M.W."/>
            <person name="Estes C.F."/>
            <person name="Foster J.M."/>
            <person name="Ganatra M."/>
            <person name="Gregory W.F."/>
            <person name="Johnson N.M."/>
            <person name="Jin J."/>
            <person name="Komuniecki R."/>
            <person name="Korf I."/>
            <person name="Kumar S."/>
            <person name="Laney S."/>
            <person name="Li B.W."/>
            <person name="Li W."/>
            <person name="Lindblom T.H."/>
            <person name="Lustigman S."/>
            <person name="Ma D."/>
            <person name="Maina C.V."/>
            <person name="Martin D.M."/>
            <person name="McCarter J.P."/>
            <person name="McReynolds L."/>
            <person name="Mitreva M."/>
            <person name="Nutman T.B."/>
            <person name="Parkinson J."/>
            <person name="Peregrin-Alvarez J.M."/>
            <person name="Poole C."/>
            <person name="Ren Q."/>
            <person name="Saunders L."/>
            <person name="Sluder A.E."/>
            <person name="Smith K."/>
            <person name="Stanke M."/>
            <person name="Unnasch T.R."/>
            <person name="Ware J."/>
            <person name="Wei A.D."/>
            <person name="Weil G."/>
            <person name="Williams D.J."/>
            <person name="Zhang Y."/>
            <person name="Williams S.A."/>
            <person name="Fraser-Liggett C."/>
            <person name="Slatko B."/>
            <person name="Blaxter M.L."/>
            <person name="Scott A.L."/>
        </authorList>
    </citation>
    <scope>NUCLEOTIDE SEQUENCE</scope>
    <source>
        <strain evidence="1">FR3</strain>
    </source>
</reference>
<dbReference type="InterPro" id="IPR036188">
    <property type="entry name" value="FAD/NAD-bd_sf"/>
</dbReference>
<dbReference type="WormBase" id="Bm2804">
    <property type="protein sequence ID" value="BM44690"/>
    <property type="gene ID" value="WBGene00223065"/>
</dbReference>
<gene>
    <name evidence="1 2" type="ORF">Bm2804</name>
    <name evidence="1" type="ORF">BM_Bm2804</name>
</gene>
<accession>A0A0H5SC76</accession>
<dbReference type="AlphaFoldDB" id="A0A0H5SC76"/>
<organism evidence="1">
    <name type="scientific">Brugia malayi</name>
    <name type="common">Filarial nematode worm</name>
    <dbReference type="NCBI Taxonomy" id="6279"/>
    <lineage>
        <taxon>Eukaryota</taxon>
        <taxon>Metazoa</taxon>
        <taxon>Ecdysozoa</taxon>
        <taxon>Nematoda</taxon>
        <taxon>Chromadorea</taxon>
        <taxon>Rhabditida</taxon>
        <taxon>Spirurina</taxon>
        <taxon>Spiruromorpha</taxon>
        <taxon>Filarioidea</taxon>
        <taxon>Onchocercidae</taxon>
        <taxon>Brugia</taxon>
    </lineage>
</organism>
<name>A0A0H5SC76_BRUMA</name>
<evidence type="ECO:0000313" key="2">
    <source>
        <dbReference type="WormBase" id="Bm2804"/>
    </source>
</evidence>
<protein>
    <submittedName>
        <fullName evidence="1">Bm2804</fullName>
    </submittedName>
</protein>
<proteinExistence type="predicted"/>
<reference evidence="1" key="2">
    <citation type="submission" date="2012-12" db="EMBL/GenBank/DDBJ databases">
        <authorList>
            <person name="Gao Y.W."/>
            <person name="Fan S.T."/>
            <person name="Sun H.T."/>
            <person name="Wang Z."/>
            <person name="Gao X.L."/>
            <person name="Li Y.G."/>
            <person name="Wang T.C."/>
            <person name="Zhang K."/>
            <person name="Xu W.W."/>
            <person name="Yu Z.J."/>
            <person name="Xia X.Z."/>
        </authorList>
    </citation>
    <scope>NUCLEOTIDE SEQUENCE</scope>
    <source>
        <strain evidence="1">FR3</strain>
    </source>
</reference>
<dbReference type="Gene3D" id="3.40.50.720">
    <property type="entry name" value="NAD(P)-binding Rossmann-like Domain"/>
    <property type="match status" value="1"/>
</dbReference>
<evidence type="ECO:0000313" key="1">
    <source>
        <dbReference type="EMBL" id="CRZ26216.1"/>
    </source>
</evidence>
<dbReference type="EMBL" id="LN859229">
    <property type="protein sequence ID" value="CRZ26216.1"/>
    <property type="molecule type" value="Genomic_DNA"/>
</dbReference>
<sequence>MNCREIGHHTSVAIIGEGSSGVSSALALIERDPSLNITVFHNVPFEQTVSFGPAGLFRIDTFQNRIVQYLN</sequence>